<dbReference type="AlphaFoldDB" id="A0A061DQL0"/>
<sequence length="358" mass="40488">MIMHNNPSFRDVLLSLDGEGLGSKTNDQQENNFLDDDDVDWLNGLDVSNSDHIQMSSIKEEEDEDSPYGPWMLVTRRKQCGTNARGKAREMINDNGSTSSSSRDAEYFVKEGNNRDVWYDGLKGQKMVPQRKDNDLRAIATRLPDALAKEISLCDHDATSGMKAKAFINVQLFQNQLNDVQVDKLAITPITLDTTKHFMVVIVDKTYLVNNVDSKDYYHVRDLVSAKMNVESVVCSGLSIVRYVHDVFQGGRIGDELRRFLIVLIPKAFISQMEIIRGVLDDFYACSSKKVSVSKSIFYCSNNVTTRNSHRARDNRRDVSIDIHYPECQPKPRKALISASHFPCGGILVIYPKNLKII</sequence>
<proteinExistence type="predicted"/>
<dbReference type="Gramene" id="EOX94662">
    <property type="protein sequence ID" value="EOX94662"/>
    <property type="gene ID" value="TCM_004281"/>
</dbReference>
<gene>
    <name evidence="2" type="ORF">TCM_004281</name>
</gene>
<dbReference type="Proteomes" id="UP000026915">
    <property type="component" value="Chromosome 1"/>
</dbReference>
<dbReference type="EMBL" id="CM001879">
    <property type="protein sequence ID" value="EOX94662.1"/>
    <property type="molecule type" value="Genomic_DNA"/>
</dbReference>
<dbReference type="InParanoid" id="A0A061DQL0"/>
<accession>A0A061DQL0</accession>
<dbReference type="HOGENOM" id="CLU_774789_0_0_1"/>
<evidence type="ECO:0000313" key="3">
    <source>
        <dbReference type="Proteomes" id="UP000026915"/>
    </source>
</evidence>
<reference evidence="2 3" key="1">
    <citation type="journal article" date="2013" name="Genome Biol.">
        <title>The genome sequence of the most widely cultivated cacao type and its use to identify candidate genes regulating pod color.</title>
        <authorList>
            <person name="Motamayor J.C."/>
            <person name="Mockaitis K."/>
            <person name="Schmutz J."/>
            <person name="Haiminen N."/>
            <person name="Iii D.L."/>
            <person name="Cornejo O."/>
            <person name="Findley S.D."/>
            <person name="Zheng P."/>
            <person name="Utro F."/>
            <person name="Royaert S."/>
            <person name="Saski C."/>
            <person name="Jenkins J."/>
            <person name="Podicheti R."/>
            <person name="Zhao M."/>
            <person name="Scheffler B.E."/>
            <person name="Stack J.C."/>
            <person name="Feltus F.A."/>
            <person name="Mustiga G.M."/>
            <person name="Amores F."/>
            <person name="Phillips W."/>
            <person name="Marelli J.P."/>
            <person name="May G.D."/>
            <person name="Shapiro H."/>
            <person name="Ma J."/>
            <person name="Bustamante C.D."/>
            <person name="Schnell R.J."/>
            <person name="Main D."/>
            <person name="Gilbert D."/>
            <person name="Parida L."/>
            <person name="Kuhn D.N."/>
        </authorList>
    </citation>
    <scope>NUCLEOTIDE SEQUENCE [LARGE SCALE GENOMIC DNA]</scope>
    <source>
        <strain evidence="3">cv. Matina 1-6</strain>
    </source>
</reference>
<protein>
    <submittedName>
        <fullName evidence="2">Uncharacterized protein</fullName>
    </submittedName>
</protein>
<keyword evidence="3" id="KW-1185">Reference proteome</keyword>
<evidence type="ECO:0000256" key="1">
    <source>
        <dbReference type="SAM" id="MobiDB-lite"/>
    </source>
</evidence>
<name>A0A061DQL0_THECC</name>
<organism evidence="2 3">
    <name type="scientific">Theobroma cacao</name>
    <name type="common">Cacao</name>
    <name type="synonym">Cocoa</name>
    <dbReference type="NCBI Taxonomy" id="3641"/>
    <lineage>
        <taxon>Eukaryota</taxon>
        <taxon>Viridiplantae</taxon>
        <taxon>Streptophyta</taxon>
        <taxon>Embryophyta</taxon>
        <taxon>Tracheophyta</taxon>
        <taxon>Spermatophyta</taxon>
        <taxon>Magnoliopsida</taxon>
        <taxon>eudicotyledons</taxon>
        <taxon>Gunneridae</taxon>
        <taxon>Pentapetalae</taxon>
        <taxon>rosids</taxon>
        <taxon>malvids</taxon>
        <taxon>Malvales</taxon>
        <taxon>Malvaceae</taxon>
        <taxon>Byttnerioideae</taxon>
        <taxon>Theobroma</taxon>
    </lineage>
</organism>
<feature type="region of interest" description="Disordered" evidence="1">
    <location>
        <begin position="83"/>
        <end position="103"/>
    </location>
</feature>
<evidence type="ECO:0000313" key="2">
    <source>
        <dbReference type="EMBL" id="EOX94662.1"/>
    </source>
</evidence>